<protein>
    <submittedName>
        <fullName evidence="2">Uncharacterized protein</fullName>
    </submittedName>
</protein>
<name>A0AAV5AUL7_9FLAO</name>
<keyword evidence="1" id="KW-0472">Membrane</keyword>
<dbReference type="EMBL" id="BQKA01000001">
    <property type="protein sequence ID" value="GJM49086.1"/>
    <property type="molecule type" value="Genomic_DNA"/>
</dbReference>
<organism evidence="2 4">
    <name type="scientific">Capnocytophaga catalasegens</name>
    <dbReference type="NCBI Taxonomy" id="1004260"/>
    <lineage>
        <taxon>Bacteria</taxon>
        <taxon>Pseudomonadati</taxon>
        <taxon>Bacteroidota</taxon>
        <taxon>Flavobacteriia</taxon>
        <taxon>Flavobacteriales</taxon>
        <taxon>Flavobacteriaceae</taxon>
        <taxon>Capnocytophaga</taxon>
    </lineage>
</organism>
<evidence type="ECO:0000313" key="4">
    <source>
        <dbReference type="Proteomes" id="UP001207736"/>
    </source>
</evidence>
<keyword evidence="5" id="KW-1185">Reference proteome</keyword>
<reference evidence="2 5" key="1">
    <citation type="submission" date="2021-11" db="EMBL/GenBank/DDBJ databases">
        <title>Draft genome sequence of Capnocytophaga sp. strain KC07075 isolated from cat oral cavity.</title>
        <authorList>
            <person name="Suzuki M."/>
            <person name="Imaoka K."/>
            <person name="Kimura M."/>
            <person name="Morikawa S."/>
            <person name="Maeda K."/>
        </authorList>
    </citation>
    <scope>NUCLEOTIDE SEQUENCE</scope>
    <source>
        <strain evidence="2">KC07075</strain>
        <strain evidence="3 5">KC07079</strain>
    </source>
</reference>
<gene>
    <name evidence="2" type="ORF">RCZ15_00620</name>
    <name evidence="3" type="ORF">RCZ16_06650</name>
</gene>
<comment type="caution">
    <text evidence="2">The sequence shown here is derived from an EMBL/GenBank/DDBJ whole genome shotgun (WGS) entry which is preliminary data.</text>
</comment>
<dbReference type="AlphaFoldDB" id="A0AAV5AUL7"/>
<keyword evidence="1" id="KW-0812">Transmembrane</keyword>
<feature type="transmembrane region" description="Helical" evidence="1">
    <location>
        <begin position="12"/>
        <end position="28"/>
    </location>
</feature>
<dbReference type="Proteomes" id="UP001208692">
    <property type="component" value="Unassembled WGS sequence"/>
</dbReference>
<evidence type="ECO:0000313" key="3">
    <source>
        <dbReference type="EMBL" id="GJM52347.1"/>
    </source>
</evidence>
<evidence type="ECO:0000313" key="2">
    <source>
        <dbReference type="EMBL" id="GJM49086.1"/>
    </source>
</evidence>
<dbReference type="Proteomes" id="UP001207736">
    <property type="component" value="Unassembled WGS sequence"/>
</dbReference>
<keyword evidence="1" id="KW-1133">Transmembrane helix</keyword>
<feature type="transmembrane region" description="Helical" evidence="1">
    <location>
        <begin position="34"/>
        <end position="53"/>
    </location>
</feature>
<evidence type="ECO:0000256" key="1">
    <source>
        <dbReference type="SAM" id="Phobius"/>
    </source>
</evidence>
<proteinExistence type="predicted"/>
<evidence type="ECO:0000313" key="5">
    <source>
        <dbReference type="Proteomes" id="UP001208692"/>
    </source>
</evidence>
<dbReference type="RefSeq" id="WP_264845017.1">
    <property type="nucleotide sequence ID" value="NZ_BPMA01000002.1"/>
</dbReference>
<dbReference type="EMBL" id="BQKB01000011">
    <property type="protein sequence ID" value="GJM52347.1"/>
    <property type="molecule type" value="Genomic_DNA"/>
</dbReference>
<accession>A0AAV5AUL7</accession>
<sequence length="65" mass="7789">MKEKILQMVKRYAVLLVFIALLGLNYISGLEPMLNRPLFFIILFILFFTKYGIIRNFPKKKNMYN</sequence>